<keyword evidence="3" id="KW-1185">Reference proteome</keyword>
<dbReference type="InterPro" id="IPR053135">
    <property type="entry name" value="AKR2_Oxidoreductase"/>
</dbReference>
<dbReference type="SUPFAM" id="SSF51430">
    <property type="entry name" value="NAD(P)-linked oxidoreductase"/>
    <property type="match status" value="1"/>
</dbReference>
<evidence type="ECO:0000259" key="1">
    <source>
        <dbReference type="PROSITE" id="PS51379"/>
    </source>
</evidence>
<dbReference type="EMBL" id="DF820466">
    <property type="protein sequence ID" value="GAK57641.1"/>
    <property type="molecule type" value="Genomic_DNA"/>
</dbReference>
<dbReference type="PANTHER" id="PTHR43312">
    <property type="entry name" value="D-THREO-ALDOSE 1-DEHYDROGENASE"/>
    <property type="match status" value="1"/>
</dbReference>
<dbReference type="Gene3D" id="3.20.20.100">
    <property type="entry name" value="NADP-dependent oxidoreductase domain"/>
    <property type="match status" value="1"/>
</dbReference>
<feature type="domain" description="4Fe-4S ferredoxin-type" evidence="1">
    <location>
        <begin position="323"/>
        <end position="353"/>
    </location>
</feature>
<dbReference type="AlphaFoldDB" id="A0A081BZ86"/>
<dbReference type="InterPro" id="IPR036812">
    <property type="entry name" value="NAD(P)_OxRdtase_dom_sf"/>
</dbReference>
<organism evidence="2">
    <name type="scientific">Vecturithrix granuli</name>
    <dbReference type="NCBI Taxonomy" id="1499967"/>
    <lineage>
        <taxon>Bacteria</taxon>
        <taxon>Candidatus Moduliflexota</taxon>
        <taxon>Candidatus Vecturitrichia</taxon>
        <taxon>Candidatus Vecturitrichales</taxon>
        <taxon>Candidatus Vecturitrichaceae</taxon>
        <taxon>Candidatus Vecturithrix</taxon>
    </lineage>
</organism>
<proteinExistence type="predicted"/>
<dbReference type="Pfam" id="PF00248">
    <property type="entry name" value="Aldo_ket_red"/>
    <property type="match status" value="1"/>
</dbReference>
<dbReference type="HOGENOM" id="CLU_023205_3_2_0"/>
<dbReference type="PANTHER" id="PTHR43312:SF1">
    <property type="entry name" value="NADP-DEPENDENT OXIDOREDUCTASE DOMAIN-CONTAINING PROTEIN"/>
    <property type="match status" value="1"/>
</dbReference>
<name>A0A081BZ86_VECG1</name>
<dbReference type="SUPFAM" id="SSF54862">
    <property type="entry name" value="4Fe-4S ferredoxins"/>
    <property type="match status" value="1"/>
</dbReference>
<dbReference type="STRING" id="1499967.U27_04608"/>
<gene>
    <name evidence="2" type="ORF">U27_04608</name>
</gene>
<dbReference type="Proteomes" id="UP000030661">
    <property type="component" value="Unassembled WGS sequence"/>
</dbReference>
<accession>A0A081BZ86</accession>
<evidence type="ECO:0000313" key="2">
    <source>
        <dbReference type="EMBL" id="GAK57641.1"/>
    </source>
</evidence>
<sequence>MQYRTYGHTGQTVSALGFGGMRFEEPYNLEKSVNTVLCAFEKGVTYFDTAPGYCQDQSEIIMGHAILEMQKSGKPFVISTKSAKKNGDELRRQLEESLRRLNVETIDFFHCWCVMTLKDWEQRKSAGVVDAILKAKEEDLIRHAVFSTHLSGPEIRKVIEEGYFEGVTLGYCAINFPHREEGIVAAAEQKMGVVVMNPLGGGIIPNNEETFGFIKTRPEQTMVDAALHFLFTDPRITVALVGFRNDDDVDSAIHAIDHYQPYSPQEIQRIRTKVEKDFNSLCTTCMYCNVCPEEIRVWTFMESYNQHMLKGGDSVSNRLKYHWANKIQELERCTQCHQCEEACTQHLPILERFEELKKIVAAEAANV</sequence>
<evidence type="ECO:0000313" key="3">
    <source>
        <dbReference type="Proteomes" id="UP000030661"/>
    </source>
</evidence>
<dbReference type="PROSITE" id="PS51379">
    <property type="entry name" value="4FE4S_FER_2"/>
    <property type="match status" value="1"/>
</dbReference>
<dbReference type="InterPro" id="IPR017896">
    <property type="entry name" value="4Fe4S_Fe-S-bd"/>
</dbReference>
<dbReference type="CDD" id="cd19096">
    <property type="entry name" value="AKR_Fe-S_oxidoreductase"/>
    <property type="match status" value="1"/>
</dbReference>
<dbReference type="InterPro" id="IPR023210">
    <property type="entry name" value="NADP_OxRdtase_dom"/>
</dbReference>
<reference evidence="2" key="1">
    <citation type="journal article" date="2015" name="PeerJ">
        <title>First genomic representation of candidate bacterial phylum KSB3 points to enhanced environmental sensing as a trigger of wastewater bulking.</title>
        <authorList>
            <person name="Sekiguchi Y."/>
            <person name="Ohashi A."/>
            <person name="Parks D.H."/>
            <person name="Yamauchi T."/>
            <person name="Tyson G.W."/>
            <person name="Hugenholtz P."/>
        </authorList>
    </citation>
    <scope>NUCLEOTIDE SEQUENCE [LARGE SCALE GENOMIC DNA]</scope>
</reference>
<protein>
    <submittedName>
        <fullName evidence="2">Aldo/keto reductase</fullName>
    </submittedName>
</protein>
<dbReference type="eggNOG" id="COG1453">
    <property type="taxonomic scope" value="Bacteria"/>
</dbReference>